<dbReference type="InterPro" id="IPR006121">
    <property type="entry name" value="HMA_dom"/>
</dbReference>
<dbReference type="Proteomes" id="UP000481643">
    <property type="component" value="Unassembled WGS sequence"/>
</dbReference>
<dbReference type="EMBL" id="WBVX01000039">
    <property type="protein sequence ID" value="KAB2677562.1"/>
    <property type="molecule type" value="Genomic_DNA"/>
</dbReference>
<dbReference type="Gene3D" id="3.30.70.100">
    <property type="match status" value="1"/>
</dbReference>
<evidence type="ECO:0000259" key="1">
    <source>
        <dbReference type="PROSITE" id="PS50846"/>
    </source>
</evidence>
<dbReference type="GO" id="GO:0046872">
    <property type="term" value="F:metal ion binding"/>
    <property type="evidence" value="ECO:0007669"/>
    <property type="project" value="InterPro"/>
</dbReference>
<dbReference type="SUPFAM" id="SSF55008">
    <property type="entry name" value="HMA, heavy metal-associated domain"/>
    <property type="match status" value="1"/>
</dbReference>
<dbReference type="Pfam" id="PF00403">
    <property type="entry name" value="HMA"/>
    <property type="match status" value="1"/>
</dbReference>
<evidence type="ECO:0000313" key="2">
    <source>
        <dbReference type="EMBL" id="KAB2677562.1"/>
    </source>
</evidence>
<gene>
    <name evidence="2" type="ORF">F9L08_25045</name>
</gene>
<evidence type="ECO:0000313" key="3">
    <source>
        <dbReference type="Proteomes" id="UP000481643"/>
    </source>
</evidence>
<dbReference type="RefSeq" id="WP_151653673.1">
    <property type="nucleotide sequence ID" value="NZ_WBVX01000039.1"/>
</dbReference>
<dbReference type="CDD" id="cd00371">
    <property type="entry name" value="HMA"/>
    <property type="match status" value="1"/>
</dbReference>
<dbReference type="AlphaFoldDB" id="A0A6L3Y5T3"/>
<proteinExistence type="predicted"/>
<protein>
    <submittedName>
        <fullName evidence="2">Heavy-metal-associated domain-containing protein</fullName>
    </submittedName>
</protein>
<sequence>MELKIEGMTCGGCARSVTKAIESVDPDAKIETNPAARAVKVETTATSEKILEVLEEAGYPATVG</sequence>
<reference evidence="2 3" key="1">
    <citation type="submission" date="2019-09" db="EMBL/GenBank/DDBJ databases">
        <title>Taxonomic organization of the family Brucellaceae based on a phylogenomic approach.</title>
        <authorList>
            <person name="Leclercq S."/>
            <person name="Cloeckaert A."/>
            <person name="Zygmunt M.S."/>
        </authorList>
    </citation>
    <scope>NUCLEOTIDE SEQUENCE [LARGE SCALE GENOMIC DNA]</scope>
    <source>
        <strain evidence="2 3">WS1830</strain>
    </source>
</reference>
<name>A0A6L3Y5T3_9HYPH</name>
<dbReference type="PROSITE" id="PS50846">
    <property type="entry name" value="HMA_2"/>
    <property type="match status" value="1"/>
</dbReference>
<dbReference type="InterPro" id="IPR036163">
    <property type="entry name" value="HMA_dom_sf"/>
</dbReference>
<feature type="domain" description="HMA" evidence="1">
    <location>
        <begin position="1"/>
        <end position="62"/>
    </location>
</feature>
<comment type="caution">
    <text evidence="2">The sequence shown here is derived from an EMBL/GenBank/DDBJ whole genome shotgun (WGS) entry which is preliminary data.</text>
</comment>
<organism evidence="2 3">
    <name type="scientific">Brucella tritici</name>
    <dbReference type="NCBI Taxonomy" id="94626"/>
    <lineage>
        <taxon>Bacteria</taxon>
        <taxon>Pseudomonadati</taxon>
        <taxon>Pseudomonadota</taxon>
        <taxon>Alphaproteobacteria</taxon>
        <taxon>Hyphomicrobiales</taxon>
        <taxon>Brucellaceae</taxon>
        <taxon>Brucella/Ochrobactrum group</taxon>
        <taxon>Brucella</taxon>
    </lineage>
</organism>
<accession>A0A6L3Y5T3</accession>